<feature type="domain" description="SHSP" evidence="3">
    <location>
        <begin position="24"/>
        <end position="136"/>
    </location>
</feature>
<evidence type="ECO:0000313" key="4">
    <source>
        <dbReference type="EMBL" id="PIE34168.1"/>
    </source>
</evidence>
<name>A0A2G6KEQ8_9BACT</name>
<gene>
    <name evidence="4" type="ORF">CSA56_08500</name>
</gene>
<evidence type="ECO:0000313" key="5">
    <source>
        <dbReference type="Proteomes" id="UP000230821"/>
    </source>
</evidence>
<dbReference type="Pfam" id="PF00011">
    <property type="entry name" value="HSP20"/>
    <property type="match status" value="1"/>
</dbReference>
<evidence type="ECO:0000259" key="3">
    <source>
        <dbReference type="PROSITE" id="PS01031"/>
    </source>
</evidence>
<dbReference type="AlphaFoldDB" id="A0A2G6KEQ8"/>
<comment type="similarity">
    <text evidence="1 2">Belongs to the small heat shock protein (HSP20) family.</text>
</comment>
<dbReference type="InterPro" id="IPR008978">
    <property type="entry name" value="HSP20-like_chaperone"/>
</dbReference>
<sequence length="137" mass="15893">MYPLLLHRPSTPENREIMAQAKYSYGRPWAPRADIFETQEAVIIQLDLPGLQADTIDVQSEKGMLSIKGERLFSGDTSERKYYRVENTYGPFERHFEIPRTLDVTRVEANYQDGVLTLNFPKMEEAKPKKIEIKISE</sequence>
<evidence type="ECO:0000256" key="1">
    <source>
        <dbReference type="PROSITE-ProRule" id="PRU00285"/>
    </source>
</evidence>
<evidence type="ECO:0000256" key="2">
    <source>
        <dbReference type="RuleBase" id="RU003616"/>
    </source>
</evidence>
<dbReference type="PANTHER" id="PTHR11527">
    <property type="entry name" value="HEAT-SHOCK PROTEIN 20 FAMILY MEMBER"/>
    <property type="match status" value="1"/>
</dbReference>
<reference evidence="4 5" key="1">
    <citation type="submission" date="2017-10" db="EMBL/GenBank/DDBJ databases">
        <title>Novel microbial diversity and functional potential in the marine mammal oral microbiome.</title>
        <authorList>
            <person name="Dudek N.K."/>
            <person name="Sun C.L."/>
            <person name="Burstein D."/>
            <person name="Kantor R.S."/>
            <person name="Aliaga Goltsman D.S."/>
            <person name="Bik E.M."/>
            <person name="Thomas B.C."/>
            <person name="Banfield J.F."/>
            <person name="Relman D.A."/>
        </authorList>
    </citation>
    <scope>NUCLEOTIDE SEQUENCE [LARGE SCALE GENOMIC DNA]</scope>
    <source>
        <strain evidence="4">DOLJORAL78_47_16</strain>
    </source>
</reference>
<proteinExistence type="inferred from homology"/>
<protein>
    <recommendedName>
        <fullName evidence="3">SHSP domain-containing protein</fullName>
    </recommendedName>
</protein>
<organism evidence="4 5">
    <name type="scientific">candidate division KSB3 bacterium</name>
    <dbReference type="NCBI Taxonomy" id="2044937"/>
    <lineage>
        <taxon>Bacteria</taxon>
        <taxon>candidate division KSB3</taxon>
    </lineage>
</organism>
<dbReference type="Proteomes" id="UP000230821">
    <property type="component" value="Unassembled WGS sequence"/>
</dbReference>
<comment type="caution">
    <text evidence="4">The sequence shown here is derived from an EMBL/GenBank/DDBJ whole genome shotgun (WGS) entry which is preliminary data.</text>
</comment>
<dbReference type="PROSITE" id="PS01031">
    <property type="entry name" value="SHSP"/>
    <property type="match status" value="1"/>
</dbReference>
<dbReference type="CDD" id="cd06464">
    <property type="entry name" value="ACD_sHsps-like"/>
    <property type="match status" value="1"/>
</dbReference>
<dbReference type="InterPro" id="IPR031107">
    <property type="entry name" value="Small_HSP"/>
</dbReference>
<dbReference type="SUPFAM" id="SSF49764">
    <property type="entry name" value="HSP20-like chaperones"/>
    <property type="match status" value="1"/>
</dbReference>
<accession>A0A2G6KEQ8</accession>
<dbReference type="EMBL" id="PDSK01000091">
    <property type="protein sequence ID" value="PIE34168.1"/>
    <property type="molecule type" value="Genomic_DNA"/>
</dbReference>
<dbReference type="Gene3D" id="2.60.40.790">
    <property type="match status" value="1"/>
</dbReference>
<dbReference type="InterPro" id="IPR002068">
    <property type="entry name" value="A-crystallin/Hsp20_dom"/>
</dbReference>